<sequence>MQTVNIHSITAGQKIVGVPNAFNHTFSLKHVPRYIENTYELKSKGVDKILCLGVNNPFVMKAWAKSYSELLFRC</sequence>
<dbReference type="GO" id="GO:0034599">
    <property type="term" value="P:cellular response to oxidative stress"/>
    <property type="evidence" value="ECO:0007669"/>
    <property type="project" value="InterPro"/>
</dbReference>
<feature type="domain" description="Redoxin" evidence="9">
    <location>
        <begin position="2"/>
        <end position="65"/>
    </location>
</feature>
<dbReference type="PANTHER" id="PTHR10430:SF8">
    <property type="entry name" value="PEROXIREDOXIN-2A-RELATED"/>
    <property type="match status" value="1"/>
</dbReference>
<gene>
    <name evidence="10" type="ORF">RchiOBHm_Chr6g0275251</name>
</gene>
<dbReference type="Gramene" id="PRQ24694">
    <property type="protein sequence ID" value="PRQ24694"/>
    <property type="gene ID" value="RchiOBHm_Chr6g0275251"/>
</dbReference>
<evidence type="ECO:0000259" key="9">
    <source>
        <dbReference type="Pfam" id="PF08534"/>
    </source>
</evidence>
<accession>A0A2P6PS05</accession>
<evidence type="ECO:0000256" key="3">
    <source>
        <dbReference type="ARBA" id="ARBA00013016"/>
    </source>
</evidence>
<dbReference type="GO" id="GO:0045454">
    <property type="term" value="P:cell redox homeostasis"/>
    <property type="evidence" value="ECO:0007669"/>
    <property type="project" value="TreeGrafter"/>
</dbReference>
<dbReference type="EC" id="1.11.1.25" evidence="3"/>
<evidence type="ECO:0000313" key="11">
    <source>
        <dbReference type="Proteomes" id="UP000238479"/>
    </source>
</evidence>
<evidence type="ECO:0000256" key="8">
    <source>
        <dbReference type="ARBA" id="ARBA00031688"/>
    </source>
</evidence>
<evidence type="ECO:0000256" key="6">
    <source>
        <dbReference type="ARBA" id="ARBA00023002"/>
    </source>
</evidence>
<organism evidence="10 11">
    <name type="scientific">Rosa chinensis</name>
    <name type="common">China rose</name>
    <dbReference type="NCBI Taxonomy" id="74649"/>
    <lineage>
        <taxon>Eukaryota</taxon>
        <taxon>Viridiplantae</taxon>
        <taxon>Streptophyta</taxon>
        <taxon>Embryophyta</taxon>
        <taxon>Tracheophyta</taxon>
        <taxon>Spermatophyta</taxon>
        <taxon>Magnoliopsida</taxon>
        <taxon>eudicotyledons</taxon>
        <taxon>Gunneridae</taxon>
        <taxon>Pentapetalae</taxon>
        <taxon>rosids</taxon>
        <taxon>fabids</taxon>
        <taxon>Rosales</taxon>
        <taxon>Rosaceae</taxon>
        <taxon>Rosoideae</taxon>
        <taxon>Rosoideae incertae sedis</taxon>
        <taxon>Rosa</taxon>
    </lineage>
</organism>
<keyword evidence="4 10" id="KW-0575">Peroxidase</keyword>
<evidence type="ECO:0000256" key="5">
    <source>
        <dbReference type="ARBA" id="ARBA00022862"/>
    </source>
</evidence>
<dbReference type="PANTHER" id="PTHR10430">
    <property type="entry name" value="PEROXIREDOXIN"/>
    <property type="match status" value="1"/>
</dbReference>
<dbReference type="InterPro" id="IPR037944">
    <property type="entry name" value="PRX5-like"/>
</dbReference>
<evidence type="ECO:0000313" key="10">
    <source>
        <dbReference type="EMBL" id="PRQ24694.1"/>
    </source>
</evidence>
<dbReference type="AlphaFoldDB" id="A0A2P6PS05"/>
<evidence type="ECO:0000256" key="1">
    <source>
        <dbReference type="ARBA" id="ARBA00001711"/>
    </source>
</evidence>
<comment type="catalytic activity">
    <reaction evidence="1">
        <text>[glutaredoxin]-dithiol + a hydroperoxide = [glutaredoxin]-disulfide + an alcohol + H2O</text>
        <dbReference type="Rhea" id="RHEA:62624"/>
        <dbReference type="Rhea" id="RHEA-COMP:10729"/>
        <dbReference type="Rhea" id="RHEA-COMP:10730"/>
        <dbReference type="ChEBI" id="CHEBI:15377"/>
        <dbReference type="ChEBI" id="CHEBI:29950"/>
        <dbReference type="ChEBI" id="CHEBI:30879"/>
        <dbReference type="ChEBI" id="CHEBI:35924"/>
        <dbReference type="ChEBI" id="CHEBI:50058"/>
        <dbReference type="EC" id="1.11.1.25"/>
    </reaction>
</comment>
<comment type="similarity">
    <text evidence="2">Belongs to the peroxiredoxin family. Prx5 subfamily.</text>
</comment>
<evidence type="ECO:0000256" key="7">
    <source>
        <dbReference type="ARBA" id="ARBA00023284"/>
    </source>
</evidence>
<keyword evidence="5" id="KW-0049">Antioxidant</keyword>
<dbReference type="SUPFAM" id="SSF52833">
    <property type="entry name" value="Thioredoxin-like"/>
    <property type="match status" value="1"/>
</dbReference>
<dbReference type="InterPro" id="IPR036249">
    <property type="entry name" value="Thioredoxin-like_sf"/>
</dbReference>
<dbReference type="Pfam" id="PF08534">
    <property type="entry name" value="Redoxin"/>
    <property type="match status" value="1"/>
</dbReference>
<evidence type="ECO:0000256" key="4">
    <source>
        <dbReference type="ARBA" id="ARBA00022559"/>
    </source>
</evidence>
<dbReference type="GO" id="GO:0008379">
    <property type="term" value="F:thioredoxin peroxidase activity"/>
    <property type="evidence" value="ECO:0007669"/>
    <property type="project" value="InterPro"/>
</dbReference>
<dbReference type="InterPro" id="IPR013740">
    <property type="entry name" value="Redoxin"/>
</dbReference>
<proteinExistence type="inferred from homology"/>
<dbReference type="EMBL" id="PDCK01000044">
    <property type="protein sequence ID" value="PRQ24694.1"/>
    <property type="molecule type" value="Genomic_DNA"/>
</dbReference>
<dbReference type="Gene3D" id="3.40.30.10">
    <property type="entry name" value="Glutaredoxin"/>
    <property type="match status" value="1"/>
</dbReference>
<reference evidence="10 11" key="1">
    <citation type="journal article" date="2018" name="Nat. Genet.">
        <title>The Rosa genome provides new insights in the design of modern roses.</title>
        <authorList>
            <person name="Bendahmane M."/>
        </authorList>
    </citation>
    <scope>NUCLEOTIDE SEQUENCE [LARGE SCALE GENOMIC DNA]</scope>
    <source>
        <strain evidence="11">cv. Old Blush</strain>
    </source>
</reference>
<comment type="caution">
    <text evidence="10">The sequence shown here is derived from an EMBL/GenBank/DDBJ whole genome shotgun (WGS) entry which is preliminary data.</text>
</comment>
<dbReference type="STRING" id="74649.A0A2P6PS05"/>
<dbReference type="Proteomes" id="UP000238479">
    <property type="component" value="Chromosome 6"/>
</dbReference>
<protein>
    <recommendedName>
        <fullName evidence="3">glutaredoxin-dependent peroxiredoxin</fullName>
        <ecNumber evidence="3">1.11.1.25</ecNumber>
    </recommendedName>
    <alternativeName>
        <fullName evidence="8">Glutaredoxin-dependent peroxiredoxin</fullName>
    </alternativeName>
</protein>
<keyword evidence="7" id="KW-0676">Redox-active center</keyword>
<keyword evidence="6 10" id="KW-0560">Oxidoreductase</keyword>
<evidence type="ECO:0000256" key="2">
    <source>
        <dbReference type="ARBA" id="ARBA00010505"/>
    </source>
</evidence>
<dbReference type="OMA" id="AWAKSYS"/>
<name>A0A2P6PS05_ROSCH</name>
<dbReference type="GO" id="GO:0005737">
    <property type="term" value="C:cytoplasm"/>
    <property type="evidence" value="ECO:0007669"/>
    <property type="project" value="TreeGrafter"/>
</dbReference>
<dbReference type="GO" id="GO:0042744">
    <property type="term" value="P:hydrogen peroxide catabolic process"/>
    <property type="evidence" value="ECO:0007669"/>
    <property type="project" value="TreeGrafter"/>
</dbReference>
<keyword evidence="11" id="KW-1185">Reference proteome</keyword>